<dbReference type="EMBL" id="JAVRHS010000001">
    <property type="protein sequence ID" value="MDT0575052.1"/>
    <property type="molecule type" value="Genomic_DNA"/>
</dbReference>
<dbReference type="RefSeq" id="WP_311339599.1">
    <property type="nucleotide sequence ID" value="NZ_JAVRHS010000001.1"/>
</dbReference>
<evidence type="ECO:0000256" key="4">
    <source>
        <dbReference type="ARBA" id="ARBA00038058"/>
    </source>
</evidence>
<dbReference type="SUPFAM" id="SSF52540">
    <property type="entry name" value="P-loop containing nucleoside triphosphate hydrolases"/>
    <property type="match status" value="2"/>
</dbReference>
<dbReference type="PANTHER" id="PTHR11472">
    <property type="entry name" value="DNA REPAIR DEAD HELICASE RAD3/XP-D SUBFAMILY MEMBER"/>
    <property type="match status" value="1"/>
</dbReference>
<dbReference type="InterPro" id="IPR014013">
    <property type="entry name" value="Helic_SF1/SF2_ATP-bd_DinG/Rad3"/>
</dbReference>
<name>A0ABU2ZEM4_9SPHN</name>
<dbReference type="Pfam" id="PF13307">
    <property type="entry name" value="Helicase_C_2"/>
    <property type="match status" value="1"/>
</dbReference>
<dbReference type="InterPro" id="IPR027417">
    <property type="entry name" value="P-loop_NTPase"/>
</dbReference>
<accession>A0ABU2ZEM4</accession>
<evidence type="ECO:0000256" key="2">
    <source>
        <dbReference type="ARBA" id="ARBA00022801"/>
    </source>
</evidence>
<dbReference type="GO" id="GO:0016787">
    <property type="term" value="F:hydrolase activity"/>
    <property type="evidence" value="ECO:0007669"/>
    <property type="project" value="UniProtKB-KW"/>
</dbReference>
<comment type="caution">
    <text evidence="6">The sequence shown here is derived from an EMBL/GenBank/DDBJ whole genome shotgun (WGS) entry which is preliminary data.</text>
</comment>
<comment type="similarity">
    <text evidence="4">Belongs to the helicase family. DinG subfamily.</text>
</comment>
<evidence type="ECO:0000256" key="1">
    <source>
        <dbReference type="ARBA" id="ARBA00022741"/>
    </source>
</evidence>
<evidence type="ECO:0000313" key="7">
    <source>
        <dbReference type="Proteomes" id="UP001259803"/>
    </source>
</evidence>
<reference evidence="6 7" key="1">
    <citation type="submission" date="2023-09" db="EMBL/GenBank/DDBJ databases">
        <authorList>
            <person name="Rey-Velasco X."/>
        </authorList>
    </citation>
    <scope>NUCLEOTIDE SEQUENCE [LARGE SCALE GENOMIC DNA]</scope>
    <source>
        <strain evidence="6 7">F390</strain>
    </source>
</reference>
<keyword evidence="1" id="KW-0547">Nucleotide-binding</keyword>
<gene>
    <name evidence="6" type="ORF">RM533_02500</name>
</gene>
<dbReference type="Proteomes" id="UP001259803">
    <property type="component" value="Unassembled WGS sequence"/>
</dbReference>
<feature type="domain" description="Helicase ATP-binding" evidence="5">
    <location>
        <begin position="197"/>
        <end position="522"/>
    </location>
</feature>
<dbReference type="InterPro" id="IPR045028">
    <property type="entry name" value="DinG/Rad3-like"/>
</dbReference>
<evidence type="ECO:0000256" key="3">
    <source>
        <dbReference type="ARBA" id="ARBA00022840"/>
    </source>
</evidence>
<organism evidence="6 7">
    <name type="scientific">Croceicoccus esteveae</name>
    <dbReference type="NCBI Taxonomy" id="3075597"/>
    <lineage>
        <taxon>Bacteria</taxon>
        <taxon>Pseudomonadati</taxon>
        <taxon>Pseudomonadota</taxon>
        <taxon>Alphaproteobacteria</taxon>
        <taxon>Sphingomonadales</taxon>
        <taxon>Erythrobacteraceae</taxon>
        <taxon>Croceicoccus</taxon>
    </lineage>
</organism>
<evidence type="ECO:0000313" key="6">
    <source>
        <dbReference type="EMBL" id="MDT0575052.1"/>
    </source>
</evidence>
<dbReference type="SMART" id="SM00491">
    <property type="entry name" value="HELICc2"/>
    <property type="match status" value="1"/>
</dbReference>
<keyword evidence="2 6" id="KW-0378">Hydrolase</keyword>
<dbReference type="Gene3D" id="3.40.50.300">
    <property type="entry name" value="P-loop containing nucleotide triphosphate hydrolases"/>
    <property type="match status" value="2"/>
</dbReference>
<dbReference type="PANTHER" id="PTHR11472:SF34">
    <property type="entry name" value="REGULATOR OF TELOMERE ELONGATION HELICASE 1"/>
    <property type="match status" value="1"/>
</dbReference>
<dbReference type="GO" id="GO:0003678">
    <property type="term" value="F:DNA helicase activity"/>
    <property type="evidence" value="ECO:0007669"/>
    <property type="project" value="UniProtKB-EC"/>
</dbReference>
<dbReference type="PROSITE" id="PS51193">
    <property type="entry name" value="HELICASE_ATP_BIND_2"/>
    <property type="match status" value="1"/>
</dbReference>
<keyword evidence="6" id="KW-0347">Helicase</keyword>
<dbReference type="EC" id="3.6.4.12" evidence="6"/>
<keyword evidence="3" id="KW-0067">ATP-binding</keyword>
<protein>
    <submittedName>
        <fullName evidence="6">ATP-dependent DNA helicase</fullName>
        <ecNumber evidence="6">3.6.4.12</ecNumber>
    </submittedName>
</protein>
<dbReference type="InterPro" id="IPR006555">
    <property type="entry name" value="ATP-dep_Helicase_C"/>
</dbReference>
<sequence length="972" mass="105003">MADTNHDAARFDTLALPAVHASHAGCWLSDRDGAIRTVVRGEAILAASQSPLLMLNAPLVANRLGYPELSGLDLLELFAFIYPARFLVPTPHGLAETLGLPAPQGDADVPRLLAQAAGVLFAASQRDDWAERAGAWAVLQSLSRLHWPWAGLLARHVKRPDRAEPWLFGRLPQWEDRAPRPAPASIIPDTGAIANRLDSLTGAGAEVREGQRHYATASAHIFAPRPALGQPNMLLAQAGTGIGKTLGYLAAASVWSQSAGGTVWVSTYTKALQRQLRRESRRAWPDPTGLLSPASSAKRLAGQAIDATDNVPQSSLADATQQESQAAETPAVVVRKGRENYLCLLNLEDALQGGYSGRAGIFAQMIARWAAFTEDGDMIGGDLPGWLPTLYQRRGLAALTDRRGECVYAACPHYRKCFIERAARQSAHADLVIANHALVMVHAARGSGNGEDAEQRVRPSRIIFDEGHHLFDAADATFAAALCASEAIEMRRWIIGPEGKAKGRRRGLAARLADLASYDEEGGAAIRLAGEAAQALPADGWLTRIVEENPLGPVEELLGAVREVTLARDVKGQDAGYGLETEAADLPAGFIAAAVMAHKALSELRRPLQDLARRLEAVLTDPPDWLDGQGRQRLDGARHSLAWRIDTLVAWEAMLDRIGGPADEDFVDWLAVERGDGRIYDVAIHRRWLDPMRPFASSVLKPAHGVMQTSATLCGRLDPAQSALDWPGALRRSGAAYLDVVPKLLEATSPFDYENQAEVIIVTDVRRGDIAGLAAAYGQLIEASRGGVLGLFTAIRRLRAVHDRIADRLARGGLPLYAQHVDPIDTGTLVDIFRDDPHASLLGTDALRDGVDVPGQSLRLVVMEQVPWPKPSILHRARRAAHAADETRLARQDYDDGIARARLAQAFGRLIRTRQDHGRFVVLSAAFPSRLLSAFPQGTPVRRIALHEALQLVSGGVSSPDAEVSSVQEIDA</sequence>
<keyword evidence="7" id="KW-1185">Reference proteome</keyword>
<evidence type="ECO:0000259" key="5">
    <source>
        <dbReference type="PROSITE" id="PS51193"/>
    </source>
</evidence>
<proteinExistence type="inferred from homology"/>